<name>A0A0P7TMK1_SCLFO</name>
<accession>A0A0P7TMK1</accession>
<protein>
    <submittedName>
        <fullName evidence="2">Uncharacterized protein</fullName>
    </submittedName>
</protein>
<evidence type="ECO:0000313" key="3">
    <source>
        <dbReference type="Proteomes" id="UP000034805"/>
    </source>
</evidence>
<evidence type="ECO:0000313" key="2">
    <source>
        <dbReference type="EMBL" id="KPP58934.1"/>
    </source>
</evidence>
<reference evidence="2 3" key="1">
    <citation type="submission" date="2015-08" db="EMBL/GenBank/DDBJ databases">
        <title>The genome of the Asian arowana (Scleropages formosus).</title>
        <authorList>
            <person name="Tan M.H."/>
            <person name="Gan H.M."/>
            <person name="Croft L.J."/>
            <person name="Austin C.M."/>
        </authorList>
    </citation>
    <scope>NUCLEOTIDE SEQUENCE [LARGE SCALE GENOMIC DNA]</scope>
    <source>
        <strain evidence="2">Aro1</strain>
    </source>
</reference>
<dbReference type="Proteomes" id="UP000034805">
    <property type="component" value="Unassembled WGS sequence"/>
</dbReference>
<comment type="caution">
    <text evidence="2">The sequence shown here is derived from an EMBL/GenBank/DDBJ whole genome shotgun (WGS) entry which is preliminary data.</text>
</comment>
<dbReference type="AlphaFoldDB" id="A0A0P7TMK1"/>
<evidence type="ECO:0000256" key="1">
    <source>
        <dbReference type="SAM" id="MobiDB-lite"/>
    </source>
</evidence>
<feature type="region of interest" description="Disordered" evidence="1">
    <location>
        <begin position="26"/>
        <end position="75"/>
    </location>
</feature>
<dbReference type="EMBL" id="JARO02012970">
    <property type="protein sequence ID" value="KPP58934.1"/>
    <property type="molecule type" value="Genomic_DNA"/>
</dbReference>
<organism evidence="2 3">
    <name type="scientific">Scleropages formosus</name>
    <name type="common">Asian bonytongue</name>
    <name type="synonym">Osteoglossum formosum</name>
    <dbReference type="NCBI Taxonomy" id="113540"/>
    <lineage>
        <taxon>Eukaryota</taxon>
        <taxon>Metazoa</taxon>
        <taxon>Chordata</taxon>
        <taxon>Craniata</taxon>
        <taxon>Vertebrata</taxon>
        <taxon>Euteleostomi</taxon>
        <taxon>Actinopterygii</taxon>
        <taxon>Neopterygii</taxon>
        <taxon>Teleostei</taxon>
        <taxon>Osteoglossocephala</taxon>
        <taxon>Osteoglossomorpha</taxon>
        <taxon>Osteoglossiformes</taxon>
        <taxon>Osteoglossidae</taxon>
        <taxon>Scleropages</taxon>
    </lineage>
</organism>
<proteinExistence type="predicted"/>
<sequence>MTPLLSWNKEHEWLTLRSSICREGDRSAAASVRDPPSSPAGNEPFRWGHGPRDQDHCPTASAATRPTDSTRRQTLQPEVKRTCTRRAGGVVAGAAALSPEGCRGSVYCVRVLVRFGSETGCAERCSSRVLNVQTAYVRRPVPVRTDRVSLSAEQKSVSCNMADFLEHGVQETGPVRSCAGQASRHLAGPSTCCSSDLLLLLSLSLSLSLLQSDSNTSFLRAARAGNIDKVLEYLKGGVDISTCNQVRAASAVSSSRKAATGHASPLTATAMLECHQVTACVFGGDAHRCCLGLRAMSSSCCSTDFSGSSEQWTWRRRSVDYFHSSDGFHGYAACSRCSAAFLQFMTLKGEEPVCAPGVQLASAGAEQYEGVWFITSSSGVS</sequence>
<gene>
    <name evidence="2" type="ORF">Z043_123198</name>
</gene>
<feature type="compositionally biased region" description="Polar residues" evidence="1">
    <location>
        <begin position="61"/>
        <end position="75"/>
    </location>
</feature>